<dbReference type="Gene3D" id="2.60.120.10">
    <property type="entry name" value="Jelly Rolls"/>
    <property type="match status" value="1"/>
</dbReference>
<keyword evidence="2" id="KW-0862">Zinc</keyword>
<comment type="caution">
    <text evidence="4">The sequence shown here is derived from an EMBL/GenBank/DDBJ whole genome shotgun (WGS) entry which is preliminary data.</text>
</comment>
<dbReference type="PANTHER" id="PTHR42742:SF3">
    <property type="entry name" value="FRUCTOKINASE"/>
    <property type="match status" value="1"/>
</dbReference>
<dbReference type="Proteomes" id="UP000053557">
    <property type="component" value="Unassembled WGS sequence"/>
</dbReference>
<evidence type="ECO:0000256" key="1">
    <source>
        <dbReference type="ARBA" id="ARBA00022723"/>
    </source>
</evidence>
<gene>
    <name evidence="4" type="ORF">ATW55_12235</name>
</gene>
<dbReference type="InterPro" id="IPR051804">
    <property type="entry name" value="Carb_Metab_Reg_Kinase/Isom"/>
</dbReference>
<evidence type="ECO:0000313" key="5">
    <source>
        <dbReference type="Proteomes" id="UP000053557"/>
    </source>
</evidence>
<dbReference type="GO" id="GO:0004476">
    <property type="term" value="F:mannose-6-phosphate isomerase activity"/>
    <property type="evidence" value="ECO:0007669"/>
    <property type="project" value="InterPro"/>
</dbReference>
<proteinExistence type="predicted"/>
<dbReference type="Pfam" id="PF20511">
    <property type="entry name" value="PMI_typeI_cat"/>
    <property type="match status" value="1"/>
</dbReference>
<sequence length="311" mass="34459">MRFLQPIYKERIWGGDELKRMFHLDTPQPVGEIWLASDHPAGQTVDERGQTLHDLFPQRKWFPVLIKILHAKTDLSVQVHPNDEQARALFDLGKTEGWLILHAEPGARICRGLTVSTRAELEACIAQGRLQDALRYETVQAGQYIPLPAGTVHALGAGIVALEVQQASDTTFRIYDYDRVDASGNKRVLHLAQALDVIDFAFTTDDRESKSDHTSRSAANFFGRSAATTAENMRVWLDRNPYFSLELLAVDGKEVSHVTREPGVVCVTGLRGNVHPKGAQVGSLPYPTWVLEANEPLVLEGSGTVAIVHLP</sequence>
<reference evidence="4 5" key="1">
    <citation type="submission" date="2015-12" db="EMBL/GenBank/DDBJ databases">
        <title>Draft genome sequence of Acidibacillus ferrooxidans ITV001, isolated from a chalcopyrite acid mine drainage site in Brazil.</title>
        <authorList>
            <person name="Dall'Agnol H."/>
            <person name="Nancucheo I."/>
            <person name="Johnson B."/>
            <person name="Oliveira R."/>
            <person name="Leite L."/>
            <person name="Pylro V."/>
            <person name="Nunes G.L."/>
            <person name="Tzotzos G."/>
            <person name="Fernandes G.R."/>
            <person name="Dutra J."/>
            <person name="Orellana S.C."/>
            <person name="Oliveira G."/>
        </authorList>
    </citation>
    <scope>NUCLEOTIDE SEQUENCE [LARGE SCALE GENOMIC DNA]</scope>
    <source>
        <strain evidence="5">ITV01</strain>
    </source>
</reference>
<feature type="domain" description="Phosphomannose isomerase type I catalytic" evidence="3">
    <location>
        <begin position="4"/>
        <end position="91"/>
    </location>
</feature>
<protein>
    <recommendedName>
        <fullName evidence="3">Phosphomannose isomerase type I catalytic domain-containing protein</fullName>
    </recommendedName>
</protein>
<accession>A0A101XT29</accession>
<dbReference type="InterPro" id="IPR014710">
    <property type="entry name" value="RmlC-like_jellyroll"/>
</dbReference>
<organism evidence="4 5">
    <name type="scientific">Ferroacidibacillus organovorans</name>
    <dbReference type="NCBI Taxonomy" id="1765683"/>
    <lineage>
        <taxon>Bacteria</taxon>
        <taxon>Bacillati</taxon>
        <taxon>Bacillota</taxon>
        <taxon>Bacilli</taxon>
        <taxon>Bacillales</taxon>
        <taxon>Alicyclobacillaceae</taxon>
        <taxon>Ferroacidibacillus</taxon>
    </lineage>
</organism>
<keyword evidence="5" id="KW-1185">Reference proteome</keyword>
<dbReference type="InterPro" id="IPR046457">
    <property type="entry name" value="PMI_typeI_cat"/>
</dbReference>
<name>A0A101XT29_9BACL</name>
<keyword evidence="1" id="KW-0479">Metal-binding</keyword>
<dbReference type="RefSeq" id="WP_067711466.1">
    <property type="nucleotide sequence ID" value="NZ_LPVJ01000006.1"/>
</dbReference>
<evidence type="ECO:0000256" key="2">
    <source>
        <dbReference type="ARBA" id="ARBA00022833"/>
    </source>
</evidence>
<dbReference type="OrthoDB" id="9808275at2"/>
<dbReference type="AlphaFoldDB" id="A0A101XT29"/>
<evidence type="ECO:0000313" key="4">
    <source>
        <dbReference type="EMBL" id="KUO97077.1"/>
    </source>
</evidence>
<dbReference type="PANTHER" id="PTHR42742">
    <property type="entry name" value="TRANSCRIPTIONAL REPRESSOR MPRA"/>
    <property type="match status" value="1"/>
</dbReference>
<dbReference type="InterPro" id="IPR011051">
    <property type="entry name" value="RmlC_Cupin_sf"/>
</dbReference>
<dbReference type="SUPFAM" id="SSF51182">
    <property type="entry name" value="RmlC-like cupins"/>
    <property type="match status" value="1"/>
</dbReference>
<evidence type="ECO:0000259" key="3">
    <source>
        <dbReference type="Pfam" id="PF20511"/>
    </source>
</evidence>
<dbReference type="EMBL" id="LPVJ01000006">
    <property type="protein sequence ID" value="KUO97077.1"/>
    <property type="molecule type" value="Genomic_DNA"/>
</dbReference>
<dbReference type="CDD" id="cd07010">
    <property type="entry name" value="cupin_PMI_type_I_N_bac"/>
    <property type="match status" value="1"/>
</dbReference>
<dbReference type="GO" id="GO:0008270">
    <property type="term" value="F:zinc ion binding"/>
    <property type="evidence" value="ECO:0007669"/>
    <property type="project" value="InterPro"/>
</dbReference>